<accession>A0A7W2AJ04</accession>
<dbReference type="Proteomes" id="UP000530514">
    <property type="component" value="Unassembled WGS sequence"/>
</dbReference>
<keyword evidence="4 6" id="KW-0802">TPR repeat</keyword>
<proteinExistence type="inferred from homology"/>
<dbReference type="Pfam" id="PF13424">
    <property type="entry name" value="TPR_12"/>
    <property type="match status" value="1"/>
</dbReference>
<dbReference type="InterPro" id="IPR011990">
    <property type="entry name" value="TPR-like_helical_dom_sf"/>
</dbReference>
<evidence type="ECO:0000256" key="3">
    <source>
        <dbReference type="ARBA" id="ARBA00022737"/>
    </source>
</evidence>
<dbReference type="SUPFAM" id="SSF48452">
    <property type="entry name" value="TPR-like"/>
    <property type="match status" value="2"/>
</dbReference>
<dbReference type="Gene3D" id="1.25.40.10">
    <property type="entry name" value="Tetratricopeptide repeat domain"/>
    <property type="match status" value="2"/>
</dbReference>
<dbReference type="InterPro" id="IPR010982">
    <property type="entry name" value="Lambda_DNA-bd_dom_sf"/>
</dbReference>
<keyword evidence="9" id="KW-1185">Reference proteome</keyword>
<evidence type="ECO:0000313" key="8">
    <source>
        <dbReference type="EMBL" id="MBA4544306.1"/>
    </source>
</evidence>
<evidence type="ECO:0000256" key="5">
    <source>
        <dbReference type="ARBA" id="ARBA00038253"/>
    </source>
</evidence>
<comment type="similarity">
    <text evidence="5">Belongs to the Rap family.</text>
</comment>
<keyword evidence="2" id="KW-0963">Cytoplasm</keyword>
<feature type="repeat" description="TPR" evidence="6">
    <location>
        <begin position="113"/>
        <end position="146"/>
    </location>
</feature>
<feature type="domain" description="HTH cro/C1-type" evidence="7">
    <location>
        <begin position="13"/>
        <end position="65"/>
    </location>
</feature>
<dbReference type="PANTHER" id="PTHR46630">
    <property type="entry name" value="TETRATRICOPEPTIDE REPEAT PROTEIN 29"/>
    <property type="match status" value="1"/>
</dbReference>
<gene>
    <name evidence="8" type="ORF">H1164_15750</name>
</gene>
<dbReference type="AlphaFoldDB" id="A0A7W2AJ04"/>
<evidence type="ECO:0000256" key="4">
    <source>
        <dbReference type="ARBA" id="ARBA00022803"/>
    </source>
</evidence>
<dbReference type="PROSITE" id="PS50005">
    <property type="entry name" value="TPR"/>
    <property type="match status" value="3"/>
</dbReference>
<evidence type="ECO:0000259" key="7">
    <source>
        <dbReference type="PROSITE" id="PS50943"/>
    </source>
</evidence>
<sequence>MNDLFLLKIGEYFRQIRKEKNLRLEDLAEPGMSASTISNIERGTNHNIKTMRKLAKKLGYSWEELINELKSQKNDVKDDGKEYIRMMAAHTWIDLLKSQEGMGYLPDNSSYQAATPYFKGLFYMKRNQLEKASQQFLEAIRLTDERQDLSHLNGKSMSYRFLARIAYLRNEFEKALELAKKGLDCYIPSEIRDFPYFRLKTDQAIYLYKLGRIEEAYSEAKKIWDLRSKISYVNVLMEAIDIYSRCLRHKKMFKEGLEVLSDGIYIARLNESHDGAYMLWTTMGEFFNSIDDPEEAKYCFETSIHLAEHVNNKEILPPTYRLLGEIYSKEKEWSLAEEYLLKAIKLSKHIENNRDLFAALKSTGEMYLLQEDYAIAIQYFEQALKIAKKQKEKDKVEEILYFIAQSYKCLGITKYYTILDELITLRFSSAK</sequence>
<protein>
    <submittedName>
        <fullName evidence="8">Tetratricopeptide repeat protein</fullName>
    </submittedName>
</protein>
<dbReference type="InterPro" id="IPR051476">
    <property type="entry name" value="Bac_ResReg_Asp_Phosphatase"/>
</dbReference>
<dbReference type="Pfam" id="PF01381">
    <property type="entry name" value="HTH_3"/>
    <property type="match status" value="1"/>
</dbReference>
<dbReference type="SUPFAM" id="SSF47413">
    <property type="entry name" value="lambda repressor-like DNA-binding domains"/>
    <property type="match status" value="1"/>
</dbReference>
<evidence type="ECO:0000256" key="1">
    <source>
        <dbReference type="ARBA" id="ARBA00004496"/>
    </source>
</evidence>
<name>A0A7W2AJ04_9BACL</name>
<dbReference type="InterPro" id="IPR019734">
    <property type="entry name" value="TPR_rpt"/>
</dbReference>
<dbReference type="GO" id="GO:0003677">
    <property type="term" value="F:DNA binding"/>
    <property type="evidence" value="ECO:0007669"/>
    <property type="project" value="InterPro"/>
</dbReference>
<dbReference type="EMBL" id="JACEIP010000034">
    <property type="protein sequence ID" value="MBA4544306.1"/>
    <property type="molecule type" value="Genomic_DNA"/>
</dbReference>
<dbReference type="SMART" id="SM00530">
    <property type="entry name" value="HTH_XRE"/>
    <property type="match status" value="1"/>
</dbReference>
<dbReference type="PROSITE" id="PS50943">
    <property type="entry name" value="HTH_CROC1"/>
    <property type="match status" value="1"/>
</dbReference>
<feature type="repeat" description="TPR" evidence="6">
    <location>
        <begin position="317"/>
        <end position="350"/>
    </location>
</feature>
<dbReference type="InterPro" id="IPR001387">
    <property type="entry name" value="Cro/C1-type_HTH"/>
</dbReference>
<reference evidence="8 9" key="1">
    <citation type="submission" date="2020-07" db="EMBL/GenBank/DDBJ databases">
        <authorList>
            <person name="Feng H."/>
        </authorList>
    </citation>
    <scope>NUCLEOTIDE SEQUENCE [LARGE SCALE GENOMIC DNA]</scope>
    <source>
        <strain evidence="9">s-11</strain>
    </source>
</reference>
<dbReference type="RefSeq" id="WP_033099951.1">
    <property type="nucleotide sequence ID" value="NZ_JACEIP010000034.1"/>
</dbReference>
<dbReference type="CDD" id="cd00093">
    <property type="entry name" value="HTH_XRE"/>
    <property type="match status" value="1"/>
</dbReference>
<organism evidence="8 9">
    <name type="scientific">Thermoactinomyces daqus</name>
    <dbReference type="NCBI Taxonomy" id="1329516"/>
    <lineage>
        <taxon>Bacteria</taxon>
        <taxon>Bacillati</taxon>
        <taxon>Bacillota</taxon>
        <taxon>Bacilli</taxon>
        <taxon>Bacillales</taxon>
        <taxon>Thermoactinomycetaceae</taxon>
        <taxon>Thermoactinomyces</taxon>
    </lineage>
</organism>
<dbReference type="GO" id="GO:0005737">
    <property type="term" value="C:cytoplasm"/>
    <property type="evidence" value="ECO:0007669"/>
    <property type="project" value="UniProtKB-SubCell"/>
</dbReference>
<comment type="caution">
    <text evidence="8">The sequence shown here is derived from an EMBL/GenBank/DDBJ whole genome shotgun (WGS) entry which is preliminary data.</text>
</comment>
<dbReference type="OrthoDB" id="1859224at2"/>
<dbReference type="Gene3D" id="1.10.260.40">
    <property type="entry name" value="lambda repressor-like DNA-binding domains"/>
    <property type="match status" value="1"/>
</dbReference>
<evidence type="ECO:0000256" key="6">
    <source>
        <dbReference type="PROSITE-ProRule" id="PRU00339"/>
    </source>
</evidence>
<feature type="repeat" description="TPR" evidence="6">
    <location>
        <begin position="357"/>
        <end position="390"/>
    </location>
</feature>
<evidence type="ECO:0000313" key="9">
    <source>
        <dbReference type="Proteomes" id="UP000530514"/>
    </source>
</evidence>
<evidence type="ECO:0000256" key="2">
    <source>
        <dbReference type="ARBA" id="ARBA00022490"/>
    </source>
</evidence>
<keyword evidence="3" id="KW-0677">Repeat</keyword>
<comment type="subcellular location">
    <subcellularLocation>
        <location evidence="1">Cytoplasm</location>
    </subcellularLocation>
</comment>
<dbReference type="SMART" id="SM00028">
    <property type="entry name" value="TPR"/>
    <property type="match status" value="5"/>
</dbReference>
<dbReference type="PANTHER" id="PTHR46630:SF1">
    <property type="entry name" value="TETRATRICOPEPTIDE REPEAT PROTEIN 29"/>
    <property type="match status" value="1"/>
</dbReference>